<keyword evidence="3" id="KW-0597">Phosphoprotein</keyword>
<dbReference type="SUPFAM" id="SSF52172">
    <property type="entry name" value="CheY-like"/>
    <property type="match status" value="1"/>
</dbReference>
<dbReference type="InterPro" id="IPR052020">
    <property type="entry name" value="Cyclic_di-GMP/3'3'-cGAMP_PDE"/>
</dbReference>
<comment type="function">
    <text evidence="2">May play the central regulatory role in sporulation. It may be an element of the effector pathway responsible for the activation of sporulation genes in response to nutritional stress. Spo0A may act in concert with spo0H (a sigma factor) to control the expression of some genes that are critical to the sporulation process.</text>
</comment>
<dbReference type="Gene3D" id="3.40.50.2300">
    <property type="match status" value="1"/>
</dbReference>
<organism evidence="7 8">
    <name type="scientific">Halanaerobacter jeridensis</name>
    <dbReference type="NCBI Taxonomy" id="706427"/>
    <lineage>
        <taxon>Bacteria</taxon>
        <taxon>Bacillati</taxon>
        <taxon>Bacillota</taxon>
        <taxon>Clostridia</taxon>
        <taxon>Halanaerobiales</taxon>
        <taxon>Halobacteroidaceae</taxon>
        <taxon>Halanaerobacter</taxon>
    </lineage>
</organism>
<dbReference type="PROSITE" id="PS50110">
    <property type="entry name" value="RESPONSE_REGULATORY"/>
    <property type="match status" value="1"/>
</dbReference>
<dbReference type="InterPro" id="IPR037522">
    <property type="entry name" value="HD_GYP_dom"/>
</dbReference>
<evidence type="ECO:0000259" key="5">
    <source>
        <dbReference type="PROSITE" id="PS50110"/>
    </source>
</evidence>
<dbReference type="AlphaFoldDB" id="A0A939BR60"/>
<dbReference type="PROSITE" id="PS51832">
    <property type="entry name" value="HD_GYP"/>
    <property type="match status" value="1"/>
</dbReference>
<dbReference type="SMART" id="SM00448">
    <property type="entry name" value="REC"/>
    <property type="match status" value="1"/>
</dbReference>
<evidence type="ECO:0000256" key="1">
    <source>
        <dbReference type="ARBA" id="ARBA00018672"/>
    </source>
</evidence>
<dbReference type="InterPro" id="IPR001789">
    <property type="entry name" value="Sig_transdc_resp-reg_receiver"/>
</dbReference>
<dbReference type="PANTHER" id="PTHR45228">
    <property type="entry name" value="CYCLIC DI-GMP PHOSPHODIESTERASE TM_0186-RELATED"/>
    <property type="match status" value="1"/>
</dbReference>
<dbReference type="Proteomes" id="UP000774000">
    <property type="component" value="Unassembled WGS sequence"/>
</dbReference>
<accession>A0A939BR60</accession>
<dbReference type="PANTHER" id="PTHR45228:SF5">
    <property type="entry name" value="CYCLIC DI-GMP PHOSPHODIESTERASE VC_1348-RELATED"/>
    <property type="match status" value="1"/>
</dbReference>
<feature type="coiled-coil region" evidence="4">
    <location>
        <begin position="121"/>
        <end position="148"/>
    </location>
</feature>
<dbReference type="Pfam" id="PF00072">
    <property type="entry name" value="Response_reg"/>
    <property type="match status" value="1"/>
</dbReference>
<evidence type="ECO:0000256" key="3">
    <source>
        <dbReference type="PROSITE-ProRule" id="PRU00169"/>
    </source>
</evidence>
<reference evidence="7" key="1">
    <citation type="submission" date="2021-01" db="EMBL/GenBank/DDBJ databases">
        <title>Genomic Encyclopedia of Type Strains, Phase IV (KMG-IV): sequencing the most valuable type-strain genomes for metagenomic binning, comparative biology and taxonomic classification.</title>
        <authorList>
            <person name="Goeker M."/>
        </authorList>
    </citation>
    <scope>NUCLEOTIDE SEQUENCE</scope>
    <source>
        <strain evidence="7">DSM 23230</strain>
    </source>
</reference>
<dbReference type="EMBL" id="JAFBDQ010000002">
    <property type="protein sequence ID" value="MBM7555666.1"/>
    <property type="molecule type" value="Genomic_DNA"/>
</dbReference>
<keyword evidence="4" id="KW-0175">Coiled coil</keyword>
<evidence type="ECO:0000256" key="2">
    <source>
        <dbReference type="ARBA" id="ARBA00024867"/>
    </source>
</evidence>
<evidence type="ECO:0000256" key="4">
    <source>
        <dbReference type="SAM" id="Coils"/>
    </source>
</evidence>
<dbReference type="RefSeq" id="WP_204700389.1">
    <property type="nucleotide sequence ID" value="NZ_JAFBDQ010000002.1"/>
</dbReference>
<dbReference type="SUPFAM" id="SSF109604">
    <property type="entry name" value="HD-domain/PDEase-like"/>
    <property type="match status" value="1"/>
</dbReference>
<gene>
    <name evidence="7" type="ORF">JOC47_000491</name>
</gene>
<dbReference type="InterPro" id="IPR003607">
    <property type="entry name" value="HD/PDEase_dom"/>
</dbReference>
<dbReference type="Pfam" id="PF13487">
    <property type="entry name" value="HD_5"/>
    <property type="match status" value="1"/>
</dbReference>
<comment type="caution">
    <text evidence="7">The sequence shown here is derived from an EMBL/GenBank/DDBJ whole genome shotgun (WGS) entry which is preliminary data.</text>
</comment>
<dbReference type="InterPro" id="IPR011006">
    <property type="entry name" value="CheY-like_superfamily"/>
</dbReference>
<dbReference type="GO" id="GO:0000160">
    <property type="term" value="P:phosphorelay signal transduction system"/>
    <property type="evidence" value="ECO:0007669"/>
    <property type="project" value="InterPro"/>
</dbReference>
<sequence length="367" mass="41814">MKENEETIMIIEDEKSNVDILLEAFKDDYQVMVALDGETALKAIQSNQPDLILLDIMLPQMNGYQVCKELKNNPHTADIPIIFATAMSENNNEQKGLELGAIDYITKPFNIPIVKARVENHLELKQAKERLKNQNHILEQKVQARTEKLSQTQEVAIQSLAALAETRDDETGQHIMRTKQYVKLLATYLQDNPRFSDYLTDKNIEWVYKTAPLHDIGKVGVPDKILYKEGKLTAEEFEIIKRHPTYGKNAIEEAEENLGSNSFLKFAREIVATHHEKWDGSGYPQGLEGEEIPIGGRLMAIADVYDALVNRRVYKPAYSHKRAVQIITEGDGRTIPEHFDPDVLDAFIKLKDKFKKIATSFSKPEHN</sequence>
<keyword evidence="8" id="KW-1185">Reference proteome</keyword>
<evidence type="ECO:0000259" key="6">
    <source>
        <dbReference type="PROSITE" id="PS51832"/>
    </source>
</evidence>
<feature type="modified residue" description="4-aspartylphosphate" evidence="3">
    <location>
        <position position="55"/>
    </location>
</feature>
<feature type="domain" description="Response regulatory" evidence="5">
    <location>
        <begin position="7"/>
        <end position="122"/>
    </location>
</feature>
<evidence type="ECO:0000313" key="7">
    <source>
        <dbReference type="EMBL" id="MBM7555666.1"/>
    </source>
</evidence>
<evidence type="ECO:0000313" key="8">
    <source>
        <dbReference type="Proteomes" id="UP000774000"/>
    </source>
</evidence>
<proteinExistence type="predicted"/>
<name>A0A939BR60_9FIRM</name>
<dbReference type="SMART" id="SM00471">
    <property type="entry name" value="HDc"/>
    <property type="match status" value="1"/>
</dbReference>
<feature type="domain" description="HD-GYP" evidence="6">
    <location>
        <begin position="149"/>
        <end position="363"/>
    </location>
</feature>
<protein>
    <recommendedName>
        <fullName evidence="1">Stage 0 sporulation protein A homolog</fullName>
    </recommendedName>
</protein>
<dbReference type="Gene3D" id="1.10.3210.10">
    <property type="entry name" value="Hypothetical protein af1432"/>
    <property type="match status" value="1"/>
</dbReference>
<dbReference type="CDD" id="cd00077">
    <property type="entry name" value="HDc"/>
    <property type="match status" value="1"/>
</dbReference>